<dbReference type="OrthoDB" id="7631574at2"/>
<name>A0A1T4QCL2_9BACT</name>
<dbReference type="GO" id="GO:0000160">
    <property type="term" value="P:phosphorelay signal transduction system"/>
    <property type="evidence" value="ECO:0007669"/>
    <property type="project" value="InterPro"/>
</dbReference>
<evidence type="ECO:0000313" key="3">
    <source>
        <dbReference type="EMBL" id="SKA01479.1"/>
    </source>
</evidence>
<dbReference type="EMBL" id="FUWH01000008">
    <property type="protein sequence ID" value="SKA01479.1"/>
    <property type="molecule type" value="Genomic_DNA"/>
</dbReference>
<protein>
    <submittedName>
        <fullName evidence="3">Response regulator receiver domain-containing protein</fullName>
    </submittedName>
</protein>
<dbReference type="SMART" id="SM00448">
    <property type="entry name" value="REC"/>
    <property type="match status" value="1"/>
</dbReference>
<feature type="domain" description="Response regulatory" evidence="2">
    <location>
        <begin position="6"/>
        <end position="127"/>
    </location>
</feature>
<feature type="modified residue" description="4-aspartylphosphate" evidence="1">
    <location>
        <position position="60"/>
    </location>
</feature>
<dbReference type="STRING" id="413434.SAMN04488132_10850"/>
<keyword evidence="1" id="KW-0597">Phosphoprotein</keyword>
<dbReference type="InterPro" id="IPR011006">
    <property type="entry name" value="CheY-like_superfamily"/>
</dbReference>
<dbReference type="InterPro" id="IPR001789">
    <property type="entry name" value="Sig_transdc_resp-reg_receiver"/>
</dbReference>
<dbReference type="InterPro" id="IPR052893">
    <property type="entry name" value="TCS_response_regulator"/>
</dbReference>
<dbReference type="Pfam" id="PF00072">
    <property type="entry name" value="Response_reg"/>
    <property type="match status" value="1"/>
</dbReference>
<dbReference type="PANTHER" id="PTHR44520:SF2">
    <property type="entry name" value="RESPONSE REGULATOR RCP1"/>
    <property type="match status" value="1"/>
</dbReference>
<dbReference type="SUPFAM" id="SSF52172">
    <property type="entry name" value="CheY-like"/>
    <property type="match status" value="1"/>
</dbReference>
<reference evidence="3 4" key="1">
    <citation type="submission" date="2017-02" db="EMBL/GenBank/DDBJ databases">
        <authorList>
            <person name="Peterson S.W."/>
        </authorList>
    </citation>
    <scope>NUCLEOTIDE SEQUENCE [LARGE SCALE GENOMIC DNA]</scope>
    <source>
        <strain evidence="3 4">DSM 22335</strain>
    </source>
</reference>
<evidence type="ECO:0000313" key="4">
    <source>
        <dbReference type="Proteomes" id="UP000190888"/>
    </source>
</evidence>
<gene>
    <name evidence="3" type="ORF">SAMN04488132_10850</name>
</gene>
<dbReference type="Gene3D" id="3.40.50.2300">
    <property type="match status" value="1"/>
</dbReference>
<dbReference type="PROSITE" id="PS50110">
    <property type="entry name" value="RESPONSE_REGULATORY"/>
    <property type="match status" value="1"/>
</dbReference>
<accession>A0A1T4QCL2</accession>
<evidence type="ECO:0000256" key="1">
    <source>
        <dbReference type="PROSITE-ProRule" id="PRU00169"/>
    </source>
</evidence>
<dbReference type="RefSeq" id="WP_078831990.1">
    <property type="nucleotide sequence ID" value="NZ_FUWH01000008.1"/>
</dbReference>
<dbReference type="PANTHER" id="PTHR44520">
    <property type="entry name" value="RESPONSE REGULATOR RCP1-RELATED"/>
    <property type="match status" value="1"/>
</dbReference>
<proteinExistence type="predicted"/>
<keyword evidence="4" id="KW-1185">Reference proteome</keyword>
<organism evidence="3 4">
    <name type="scientific">Sediminibacterium ginsengisoli</name>
    <dbReference type="NCBI Taxonomy" id="413434"/>
    <lineage>
        <taxon>Bacteria</taxon>
        <taxon>Pseudomonadati</taxon>
        <taxon>Bacteroidota</taxon>
        <taxon>Chitinophagia</taxon>
        <taxon>Chitinophagales</taxon>
        <taxon>Chitinophagaceae</taxon>
        <taxon>Sediminibacterium</taxon>
    </lineage>
</organism>
<dbReference type="AlphaFoldDB" id="A0A1T4QCL2"/>
<sequence>MKKIENILLIDDDTDDIEIFREAVGEVVPDAHFDGITNCEKALSQLNNSLTGLPDLIFLDLNMPLINGKQCLSAMRKMAHLSNIPIIIYSTSSFQKDIDETKQLGASEFLTKSSRFEETCNLLKRMISKFTA</sequence>
<evidence type="ECO:0000259" key="2">
    <source>
        <dbReference type="PROSITE" id="PS50110"/>
    </source>
</evidence>
<dbReference type="Proteomes" id="UP000190888">
    <property type="component" value="Unassembled WGS sequence"/>
</dbReference>